<dbReference type="EMBL" id="MT144306">
    <property type="protein sequence ID" value="QJA52021.1"/>
    <property type="molecule type" value="Genomic_DNA"/>
</dbReference>
<evidence type="ECO:0000313" key="1">
    <source>
        <dbReference type="EMBL" id="QJA52021.1"/>
    </source>
</evidence>
<proteinExistence type="predicted"/>
<dbReference type="EMBL" id="MT142414">
    <property type="protein sequence ID" value="QJA80255.1"/>
    <property type="molecule type" value="Genomic_DNA"/>
</dbReference>
<name>A0A6H1ZX72_9ZZZZ</name>
<evidence type="ECO:0000313" key="3">
    <source>
        <dbReference type="EMBL" id="QJA95091.1"/>
    </source>
</evidence>
<evidence type="ECO:0000313" key="2">
    <source>
        <dbReference type="EMBL" id="QJA80255.1"/>
    </source>
</evidence>
<organism evidence="1">
    <name type="scientific">viral metagenome</name>
    <dbReference type="NCBI Taxonomy" id="1070528"/>
    <lineage>
        <taxon>unclassified sequences</taxon>
        <taxon>metagenomes</taxon>
        <taxon>organismal metagenomes</taxon>
    </lineage>
</organism>
<dbReference type="EMBL" id="MT143285">
    <property type="protein sequence ID" value="QJA95091.1"/>
    <property type="molecule type" value="Genomic_DNA"/>
</dbReference>
<gene>
    <name evidence="2" type="ORF">MM415A00755_0002</name>
    <name evidence="3" type="ORF">MM415B03656_0005</name>
    <name evidence="1" type="ORF">TM448A02435_0006</name>
    <name evidence="4" type="ORF">TM448B03791_0008</name>
</gene>
<dbReference type="AlphaFoldDB" id="A0A6H1ZX72"/>
<evidence type="ECO:0008006" key="5">
    <source>
        <dbReference type="Google" id="ProtNLM"/>
    </source>
</evidence>
<accession>A0A6H1ZX72</accession>
<reference evidence="1" key="1">
    <citation type="submission" date="2020-03" db="EMBL/GenBank/DDBJ databases">
        <title>The deep terrestrial virosphere.</title>
        <authorList>
            <person name="Holmfeldt K."/>
            <person name="Nilsson E."/>
            <person name="Simone D."/>
            <person name="Lopez-Fernandez M."/>
            <person name="Wu X."/>
            <person name="de Brujin I."/>
            <person name="Lundin D."/>
            <person name="Andersson A."/>
            <person name="Bertilsson S."/>
            <person name="Dopson M."/>
        </authorList>
    </citation>
    <scope>NUCLEOTIDE SEQUENCE</scope>
    <source>
        <strain evidence="2">MM415A00755</strain>
        <strain evidence="3">MM415B03656</strain>
        <strain evidence="1">TM448A02435</strain>
        <strain evidence="4">TM448B03791</strain>
    </source>
</reference>
<sequence>MKALFVTHSAKTLKLKEWADKLGIQRKDSVFLHEAMKEEFTTWLDDKEISVVVLHAHGNRLITLLGGKYLTTPEVKEVMRHRGDVLFLMMVSCYSWESDTPEAMIGKKGVALTWGRLVATTSGLRFVDYCVDAMIAQPDRPILDVWEELYLGRRWITQNFLPKFQGNPDLTWNDVLSPVLTIMTIDKVLELIAEYKAHNASIEEVLEAIAEYSRGK</sequence>
<protein>
    <recommendedName>
        <fullName evidence="5">CHAT domain-containing protein</fullName>
    </recommendedName>
</protein>
<evidence type="ECO:0000313" key="4">
    <source>
        <dbReference type="EMBL" id="QJI02893.1"/>
    </source>
</evidence>
<dbReference type="EMBL" id="MT145040">
    <property type="protein sequence ID" value="QJI02893.1"/>
    <property type="molecule type" value="Genomic_DNA"/>
</dbReference>